<feature type="transmembrane region" description="Helical" evidence="2">
    <location>
        <begin position="420"/>
        <end position="443"/>
    </location>
</feature>
<proteinExistence type="predicted"/>
<feature type="compositionally biased region" description="Pro residues" evidence="1">
    <location>
        <begin position="508"/>
        <end position="518"/>
    </location>
</feature>
<dbReference type="NCBIfam" id="NF038391">
    <property type="entry name" value="streptophobe"/>
    <property type="match status" value="1"/>
</dbReference>
<dbReference type="RefSeq" id="WP_380581689.1">
    <property type="nucleotide sequence ID" value="NZ_JBHSQJ010000031.1"/>
</dbReference>
<reference evidence="4" key="1">
    <citation type="journal article" date="2019" name="Int. J. Syst. Evol. Microbiol.">
        <title>The Global Catalogue of Microorganisms (GCM) 10K type strain sequencing project: providing services to taxonomists for standard genome sequencing and annotation.</title>
        <authorList>
            <consortium name="The Broad Institute Genomics Platform"/>
            <consortium name="The Broad Institute Genome Sequencing Center for Infectious Disease"/>
            <person name="Wu L."/>
            <person name="Ma J."/>
        </authorList>
    </citation>
    <scope>NUCLEOTIDE SEQUENCE [LARGE SCALE GENOMIC DNA]</scope>
    <source>
        <strain evidence="4">JCM 4816</strain>
    </source>
</reference>
<feature type="transmembrane region" description="Helical" evidence="2">
    <location>
        <begin position="120"/>
        <end position="143"/>
    </location>
</feature>
<keyword evidence="2" id="KW-1133">Transmembrane helix</keyword>
<keyword evidence="2" id="KW-0472">Membrane</keyword>
<sequence length="518" mass="51304">MTVYGYQRPTGAGSLVRGVIWSALAASWAVVAMAAVGALGVHLLGLDKYADLGGVTAALVAMAVGGKVSPTGDVSVFGLDAAQAQADIGIVPLGLTVVGALVLGRLFVRPLGRLGRLEVAELAARALSAVVAFLVLIALVAWAGNGTVTVKLDSLTGSGSSGSSGSSGGDPLGGLGDLGGLLGGIVGGNTKPTVGFKVDLGPTLGWGLLWVVGVLVVAYLASRRAALPAAWAPLARQVRPAVSTVVTLLTGAIAVGALAGVVVGLTGNGGARTIGGVLLGTPNGVFLALPLGMFVPLTGKASGLLTQFLPAPVNQLLKGGSGQSITVPHLAQLDGRVWLLPVAVALFLLACGVMAAVRTPRPVLPESLAKEAGGTALRLGVVLAVAVPLMLALAEVSINADVGVFGIFSVKGSGVSISGNLGLGFVLGLVEGAVFGFLGTLLVRRFAEPKRAPAPVGGPTPPPPAPYGGLPQAPLPPRPTANPYAPPASPPVAPPPQDYNPYAGGPTQAPPPPPEPPR</sequence>
<feature type="transmembrane region" description="Helical" evidence="2">
    <location>
        <begin position="20"/>
        <end position="42"/>
    </location>
</feature>
<keyword evidence="2" id="KW-0812">Transmembrane</keyword>
<feature type="transmembrane region" description="Helical" evidence="2">
    <location>
        <begin position="377"/>
        <end position="400"/>
    </location>
</feature>
<feature type="compositionally biased region" description="Pro residues" evidence="1">
    <location>
        <begin position="473"/>
        <end position="498"/>
    </location>
</feature>
<feature type="transmembrane region" description="Helical" evidence="2">
    <location>
        <begin position="242"/>
        <end position="265"/>
    </location>
</feature>
<comment type="caution">
    <text evidence="3">The sequence shown here is derived from an EMBL/GenBank/DDBJ whole genome shotgun (WGS) entry which is preliminary data.</text>
</comment>
<name>A0ABW1G2L5_9ACTN</name>
<feature type="region of interest" description="Disordered" evidence="1">
    <location>
        <begin position="452"/>
        <end position="518"/>
    </location>
</feature>
<feature type="compositionally biased region" description="Pro residues" evidence="1">
    <location>
        <begin position="456"/>
        <end position="466"/>
    </location>
</feature>
<evidence type="ECO:0000313" key="3">
    <source>
        <dbReference type="EMBL" id="MFC5907356.1"/>
    </source>
</evidence>
<evidence type="ECO:0000256" key="1">
    <source>
        <dbReference type="SAM" id="MobiDB-lite"/>
    </source>
</evidence>
<keyword evidence="4" id="KW-1185">Reference proteome</keyword>
<dbReference type="Proteomes" id="UP001596174">
    <property type="component" value="Unassembled WGS sequence"/>
</dbReference>
<dbReference type="InterPro" id="IPR047724">
    <property type="entry name" value="Streptophobe"/>
</dbReference>
<evidence type="ECO:0000313" key="4">
    <source>
        <dbReference type="Proteomes" id="UP001596174"/>
    </source>
</evidence>
<feature type="transmembrane region" description="Helical" evidence="2">
    <location>
        <begin position="88"/>
        <end position="108"/>
    </location>
</feature>
<protein>
    <submittedName>
        <fullName evidence="3">Streptophobe family protein</fullName>
    </submittedName>
</protein>
<feature type="transmembrane region" description="Helical" evidence="2">
    <location>
        <begin position="203"/>
        <end position="221"/>
    </location>
</feature>
<organism evidence="3 4">
    <name type="scientific">Streptacidiphilus monticola</name>
    <dbReference type="NCBI Taxonomy" id="2161674"/>
    <lineage>
        <taxon>Bacteria</taxon>
        <taxon>Bacillati</taxon>
        <taxon>Actinomycetota</taxon>
        <taxon>Actinomycetes</taxon>
        <taxon>Kitasatosporales</taxon>
        <taxon>Streptomycetaceae</taxon>
        <taxon>Streptacidiphilus</taxon>
    </lineage>
</organism>
<accession>A0ABW1G2L5</accession>
<evidence type="ECO:0000256" key="2">
    <source>
        <dbReference type="SAM" id="Phobius"/>
    </source>
</evidence>
<dbReference type="EMBL" id="JBHSQJ010000031">
    <property type="protein sequence ID" value="MFC5907356.1"/>
    <property type="molecule type" value="Genomic_DNA"/>
</dbReference>
<feature type="transmembrane region" description="Helical" evidence="2">
    <location>
        <begin position="338"/>
        <end position="357"/>
    </location>
</feature>
<feature type="transmembrane region" description="Helical" evidence="2">
    <location>
        <begin position="49"/>
        <end position="68"/>
    </location>
</feature>
<gene>
    <name evidence="3" type="ORF">ACFP3V_08995</name>
</gene>